<protein>
    <recommendedName>
        <fullName evidence="5">LBP / BPI / CETP family protein</fullName>
    </recommendedName>
</protein>
<organism evidence="3 4">
    <name type="scientific">Ancylostoma caninum</name>
    <name type="common">Dog hookworm</name>
    <dbReference type="NCBI Taxonomy" id="29170"/>
    <lineage>
        <taxon>Eukaryota</taxon>
        <taxon>Metazoa</taxon>
        <taxon>Ecdysozoa</taxon>
        <taxon>Nematoda</taxon>
        <taxon>Chromadorea</taxon>
        <taxon>Rhabditida</taxon>
        <taxon>Rhabditina</taxon>
        <taxon>Rhabditomorpha</taxon>
        <taxon>Strongyloidea</taxon>
        <taxon>Ancylostomatidae</taxon>
        <taxon>Ancylostomatinae</taxon>
        <taxon>Ancylostoma</taxon>
    </lineage>
</organism>
<dbReference type="EMBL" id="JOJR01001067">
    <property type="protein sequence ID" value="RCN32573.1"/>
    <property type="molecule type" value="Genomic_DNA"/>
</dbReference>
<dbReference type="Proteomes" id="UP000252519">
    <property type="component" value="Unassembled WGS sequence"/>
</dbReference>
<dbReference type="PANTHER" id="PTHR10504:SF131">
    <property type="entry name" value="BPI2 DOMAIN-CONTAINING PROTEIN"/>
    <property type="match status" value="1"/>
</dbReference>
<proteinExistence type="predicted"/>
<evidence type="ECO:0000313" key="4">
    <source>
        <dbReference type="Proteomes" id="UP000252519"/>
    </source>
</evidence>
<keyword evidence="2" id="KW-0732">Signal</keyword>
<name>A0A368FKA0_ANCCA</name>
<evidence type="ECO:0008006" key="5">
    <source>
        <dbReference type="Google" id="ProtNLM"/>
    </source>
</evidence>
<feature type="signal peptide" evidence="2">
    <location>
        <begin position="1"/>
        <end position="17"/>
    </location>
</feature>
<dbReference type="Gene3D" id="3.15.10.10">
    <property type="entry name" value="Bactericidal permeability-increasing protein, domain 1"/>
    <property type="match status" value="1"/>
</dbReference>
<accession>A0A368FKA0</accession>
<dbReference type="GO" id="GO:0008289">
    <property type="term" value="F:lipid binding"/>
    <property type="evidence" value="ECO:0007669"/>
    <property type="project" value="InterPro"/>
</dbReference>
<gene>
    <name evidence="3" type="ORF">ANCCAN_21613</name>
</gene>
<feature type="chain" id="PRO_5016778677" description="LBP / BPI / CETP family protein" evidence="2">
    <location>
        <begin position="18"/>
        <end position="356"/>
    </location>
</feature>
<dbReference type="AlphaFoldDB" id="A0A368FKA0"/>
<keyword evidence="4" id="KW-1185">Reference proteome</keyword>
<dbReference type="InterPro" id="IPR032942">
    <property type="entry name" value="BPI/LBP/Plunc"/>
</dbReference>
<evidence type="ECO:0000256" key="2">
    <source>
        <dbReference type="SAM" id="SignalP"/>
    </source>
</evidence>
<feature type="compositionally biased region" description="Pro residues" evidence="1">
    <location>
        <begin position="297"/>
        <end position="307"/>
    </location>
</feature>
<dbReference type="InterPro" id="IPR017943">
    <property type="entry name" value="Bactericidal_perm-incr_a/b_dom"/>
</dbReference>
<dbReference type="SUPFAM" id="SSF55394">
    <property type="entry name" value="Bactericidal permeability-increasing protein, BPI"/>
    <property type="match status" value="1"/>
</dbReference>
<comment type="caution">
    <text evidence="3">The sequence shown here is derived from an EMBL/GenBank/DDBJ whole genome shotgun (WGS) entry which is preliminary data.</text>
</comment>
<dbReference type="PANTHER" id="PTHR10504">
    <property type="entry name" value="BACTERICIDAL PERMEABILITY-INCREASING BPI PROTEIN-RELATED"/>
    <property type="match status" value="1"/>
</dbReference>
<sequence length="356" mass="40204">MIILWLPFVAILSLCHAKININDPLAVAITPKIWNLLTTKANFISNVVKSIKFPDFDGKKSMAKYRVWDGKVEHFSVPQSGVSFMNMDNGVHLSVKNVQFHASVRGRVELGKKVFGKWVRIARMSGDIKAKSENAGMDVKLVWNDFKFTPTVTMNSNVRIDFTHNLKRYLNFLRSKLQKAVTSKVNSEVPKLLIKAIEEKVNPRLQKLKQKIIEMGITQYGIEWKVQNNILRVILRPKGAIGSPTTVRPMDKMLCIDANILEAIQPLIRQKRKSFFKRIRDKLQVLSFRGKKKHEQPAPPPATPKPANPLKGGIDFTCVAPEFKCHGLACSYCTDVDINPSSTGPTDKFHNCLPGF</sequence>
<evidence type="ECO:0000313" key="3">
    <source>
        <dbReference type="EMBL" id="RCN32573.1"/>
    </source>
</evidence>
<dbReference type="OrthoDB" id="5832776at2759"/>
<evidence type="ECO:0000256" key="1">
    <source>
        <dbReference type="SAM" id="MobiDB-lite"/>
    </source>
</evidence>
<reference evidence="3 4" key="1">
    <citation type="submission" date="2014-10" db="EMBL/GenBank/DDBJ databases">
        <title>Draft genome of the hookworm Ancylostoma caninum.</title>
        <authorList>
            <person name="Mitreva M."/>
        </authorList>
    </citation>
    <scope>NUCLEOTIDE SEQUENCE [LARGE SCALE GENOMIC DNA]</scope>
    <source>
        <strain evidence="3 4">Baltimore</strain>
    </source>
</reference>
<feature type="region of interest" description="Disordered" evidence="1">
    <location>
        <begin position="289"/>
        <end position="308"/>
    </location>
</feature>